<keyword evidence="1" id="KW-1133">Transmembrane helix</keyword>
<evidence type="ECO:0008006" key="4">
    <source>
        <dbReference type="Google" id="ProtNLM"/>
    </source>
</evidence>
<dbReference type="AlphaFoldDB" id="A0A8J3YEX3"/>
<feature type="transmembrane region" description="Helical" evidence="1">
    <location>
        <begin position="66"/>
        <end position="86"/>
    </location>
</feature>
<feature type="transmembrane region" description="Helical" evidence="1">
    <location>
        <begin position="136"/>
        <end position="157"/>
    </location>
</feature>
<protein>
    <recommendedName>
        <fullName evidence="4">DUF998 domain-containing protein</fullName>
    </recommendedName>
</protein>
<feature type="transmembrane region" description="Helical" evidence="1">
    <location>
        <begin position="98"/>
        <end position="116"/>
    </location>
</feature>
<keyword evidence="3" id="KW-1185">Reference proteome</keyword>
<dbReference type="EMBL" id="BOOY01000044">
    <property type="protein sequence ID" value="GIJ06680.1"/>
    <property type="molecule type" value="Genomic_DNA"/>
</dbReference>
<feature type="transmembrane region" description="Helical" evidence="1">
    <location>
        <begin position="164"/>
        <end position="181"/>
    </location>
</feature>
<keyword evidence="1" id="KW-0812">Transmembrane</keyword>
<gene>
    <name evidence="2" type="ORF">Sya03_60320</name>
</gene>
<evidence type="ECO:0000256" key="1">
    <source>
        <dbReference type="SAM" id="Phobius"/>
    </source>
</evidence>
<keyword evidence="1" id="KW-0472">Membrane</keyword>
<accession>A0A8J3YEX3</accession>
<feature type="transmembrane region" description="Helical" evidence="1">
    <location>
        <begin position="201"/>
        <end position="218"/>
    </location>
</feature>
<name>A0A8J3YEX3_9ACTN</name>
<evidence type="ECO:0000313" key="3">
    <source>
        <dbReference type="Proteomes" id="UP000652013"/>
    </source>
</evidence>
<dbReference type="Proteomes" id="UP000652013">
    <property type="component" value="Unassembled WGS sequence"/>
</dbReference>
<dbReference type="RefSeq" id="WP_203941847.1">
    <property type="nucleotide sequence ID" value="NZ_BAAAGJ010000021.1"/>
</dbReference>
<dbReference type="Pfam" id="PF06197">
    <property type="entry name" value="DUF998"/>
    <property type="match status" value="1"/>
</dbReference>
<sequence length="230" mass="23903">MSSTQRLSLRPAAPDTTVRALLACGIVSSLLYAVANDALAVARYPGYDPVSQVVSELTTTGTPTRAPLLVVGLVWAVLLGAFGAGVWRAARGRRGLRVTAGLLMGYAAVQPLWIPFPMSPRGEIPTAAGPAGAVHVALAAATVAIMFTAMGFGAAALGRRFRRFTAGAAVAALVSGAYTFATVPRFQAGDPTPWAGLAERVTIAAWLLWIAVLGATLLRERTTEREETGS</sequence>
<comment type="caution">
    <text evidence="2">The sequence shown here is derived from an EMBL/GenBank/DDBJ whole genome shotgun (WGS) entry which is preliminary data.</text>
</comment>
<organism evidence="2 3">
    <name type="scientific">Spirilliplanes yamanashiensis</name>
    <dbReference type="NCBI Taxonomy" id="42233"/>
    <lineage>
        <taxon>Bacteria</taxon>
        <taxon>Bacillati</taxon>
        <taxon>Actinomycetota</taxon>
        <taxon>Actinomycetes</taxon>
        <taxon>Micromonosporales</taxon>
        <taxon>Micromonosporaceae</taxon>
        <taxon>Spirilliplanes</taxon>
    </lineage>
</organism>
<proteinExistence type="predicted"/>
<reference evidence="2" key="1">
    <citation type="submission" date="2021-01" db="EMBL/GenBank/DDBJ databases">
        <title>Whole genome shotgun sequence of Spirilliplanes yamanashiensis NBRC 15828.</title>
        <authorList>
            <person name="Komaki H."/>
            <person name="Tamura T."/>
        </authorList>
    </citation>
    <scope>NUCLEOTIDE SEQUENCE</scope>
    <source>
        <strain evidence="2">NBRC 15828</strain>
    </source>
</reference>
<evidence type="ECO:0000313" key="2">
    <source>
        <dbReference type="EMBL" id="GIJ06680.1"/>
    </source>
</evidence>
<dbReference type="InterPro" id="IPR009339">
    <property type="entry name" value="DUF998"/>
</dbReference>